<protein>
    <submittedName>
        <fullName evidence="7">Uncharacterized protein LOC107776885 isoform X1</fullName>
    </submittedName>
    <submittedName>
        <fullName evidence="7">Uncharacterized protein isoform X1</fullName>
    </submittedName>
</protein>
<dbReference type="GO" id="GO:0010597">
    <property type="term" value="P:green leaf volatile biosynthetic process"/>
    <property type="evidence" value="ECO:0007669"/>
    <property type="project" value="UniProtKB-ARBA"/>
</dbReference>
<evidence type="ECO:0000256" key="1">
    <source>
        <dbReference type="ARBA" id="ARBA00004123"/>
    </source>
</evidence>
<evidence type="ECO:0000313" key="7">
    <source>
        <dbReference type="RefSeq" id="XP_016452320.1"/>
    </source>
</evidence>
<evidence type="ECO:0000256" key="3">
    <source>
        <dbReference type="SAM" id="MobiDB-lite"/>
    </source>
</evidence>
<dbReference type="Proteomes" id="UP000790787">
    <property type="component" value="Chromosome 2"/>
</dbReference>
<dbReference type="GO" id="GO:0000976">
    <property type="term" value="F:transcription cis-regulatory region binding"/>
    <property type="evidence" value="ECO:0007669"/>
    <property type="project" value="UniProtKB-ARBA"/>
</dbReference>
<evidence type="ECO:0000313" key="6">
    <source>
        <dbReference type="Proteomes" id="UP000790787"/>
    </source>
</evidence>
<name>A0A1S3YJN5_TOBAC</name>
<dbReference type="SUPFAM" id="SSF46689">
    <property type="entry name" value="Homeodomain-like"/>
    <property type="match status" value="1"/>
</dbReference>
<dbReference type="GO" id="GO:0005634">
    <property type="term" value="C:nucleus"/>
    <property type="evidence" value="ECO:0007669"/>
    <property type="project" value="UniProtKB-SubCell"/>
</dbReference>
<dbReference type="InterPro" id="IPR017930">
    <property type="entry name" value="Myb_dom"/>
</dbReference>
<feature type="domain" description="Myb-like" evidence="4">
    <location>
        <begin position="397"/>
        <end position="444"/>
    </location>
</feature>
<reference evidence="6" key="1">
    <citation type="journal article" date="2014" name="Nat. Commun.">
        <title>The tobacco genome sequence and its comparison with those of tomato and potato.</title>
        <authorList>
            <person name="Sierro N."/>
            <person name="Battey J.N."/>
            <person name="Ouadi S."/>
            <person name="Bakaher N."/>
            <person name="Bovet L."/>
            <person name="Willig A."/>
            <person name="Goepfert S."/>
            <person name="Peitsch M.C."/>
            <person name="Ivanov N.V."/>
        </authorList>
    </citation>
    <scope>NUCLEOTIDE SEQUENCE [LARGE SCALE GENOMIC DNA]</scope>
</reference>
<dbReference type="OMA" id="PRNDHVS"/>
<dbReference type="GeneID" id="107776885"/>
<dbReference type="PROSITE" id="PS51294">
    <property type="entry name" value="HTH_MYB"/>
    <property type="match status" value="1"/>
</dbReference>
<feature type="compositionally biased region" description="Low complexity" evidence="3">
    <location>
        <begin position="493"/>
        <end position="503"/>
    </location>
</feature>
<keyword evidence="6" id="KW-1185">Reference proteome</keyword>
<dbReference type="PANTHER" id="PTHR47122">
    <property type="entry name" value="MYB-LIKE DNA-BINDING DOMAIN CONTAINING PROTEIN, EXPRESSED"/>
    <property type="match status" value="1"/>
</dbReference>
<gene>
    <name evidence="7" type="primary">LOC107776885</name>
</gene>
<dbReference type="OrthoDB" id="608866at2759"/>
<keyword evidence="2" id="KW-0539">Nucleus</keyword>
<feature type="domain" description="HTH myb-type" evidence="5">
    <location>
        <begin position="391"/>
        <end position="448"/>
    </location>
</feature>
<dbReference type="PaxDb" id="4097-A0A1S3YJN5"/>
<dbReference type="PANTHER" id="PTHR47122:SF13">
    <property type="entry name" value="HOMEODOMAIN-LIKE PROTEIN-RELATED"/>
    <property type="match status" value="1"/>
</dbReference>
<dbReference type="KEGG" id="nta:107776885"/>
<evidence type="ECO:0000256" key="2">
    <source>
        <dbReference type="ARBA" id="ARBA00023242"/>
    </source>
</evidence>
<reference evidence="7" key="2">
    <citation type="submission" date="2025-08" db="UniProtKB">
        <authorList>
            <consortium name="RefSeq"/>
        </authorList>
    </citation>
    <scope>IDENTIFICATION</scope>
    <source>
        <tissue evidence="7">Leaf</tissue>
    </source>
</reference>
<dbReference type="InterPro" id="IPR001005">
    <property type="entry name" value="SANT/Myb"/>
</dbReference>
<dbReference type="InterPro" id="IPR009057">
    <property type="entry name" value="Homeodomain-like_sf"/>
</dbReference>
<accession>A0A1S3YJN5</accession>
<comment type="subcellular location">
    <subcellularLocation>
        <location evidence="1">Nucleus</location>
    </subcellularLocation>
</comment>
<evidence type="ECO:0000259" key="5">
    <source>
        <dbReference type="PROSITE" id="PS51294"/>
    </source>
</evidence>
<proteinExistence type="predicted"/>
<dbReference type="CDD" id="cd11660">
    <property type="entry name" value="SANT_TRF"/>
    <property type="match status" value="1"/>
</dbReference>
<dbReference type="Pfam" id="PF00249">
    <property type="entry name" value="Myb_DNA-binding"/>
    <property type="match status" value="1"/>
</dbReference>
<dbReference type="RefSeq" id="XP_016452320.1">
    <property type="nucleotide sequence ID" value="XM_016596834.1"/>
</dbReference>
<dbReference type="Gene3D" id="1.10.246.220">
    <property type="match status" value="1"/>
</dbReference>
<evidence type="ECO:0000259" key="4">
    <source>
        <dbReference type="PROSITE" id="PS50090"/>
    </source>
</evidence>
<feature type="region of interest" description="Disordered" evidence="3">
    <location>
        <begin position="484"/>
        <end position="512"/>
    </location>
</feature>
<dbReference type="SMART" id="SM00717">
    <property type="entry name" value="SANT"/>
    <property type="match status" value="1"/>
</dbReference>
<feature type="region of interest" description="Disordered" evidence="3">
    <location>
        <begin position="284"/>
        <end position="304"/>
    </location>
</feature>
<sequence>MNQNIAYRSGFASLGVWFDESETRDVHASVSGVLCFDEKRVLKGMERKGVLYNIDSSIAAKREEEINQEVLDLKRSHFEAGKIQAQNDLSAPCEDYLLDIEFAESITNLDYGSSRGLLDPILESQIPLSSCDGTDTCGMPYSSGLVVQESQSQNAMFGLTNSELHDLSRDKCESQILVEYNAVKFPTAFTPGDISNVDDVAGFFAEAAYSEKMNESVIDHSALTSKGFSFMSNAMQNEGQIVNCEIFDMHESSAISPPVTSQTMNIDAPLTKKRLRKPTRRYIDESSDLNARRSRKREEVSTCASASKDKFPRVRCQKKSRAESTEMELFPEESSCKAIQVPFASLVNEECDKRHASNAIQVMKAHKEATVVNPKDDATVPKKFDQDGVRRKHHRLWTVSEVRKLIDGVAQYGVGRWSHIKKLYFSSSAHRTPVDLKDKWRNLLKACYLQKQSKITEKGKHNLSWRPLPKSVLHRVNELANMHPYPRNGRCKSSVSPCSSSSPLHTNRSNIQ</sequence>
<organism evidence="6 7">
    <name type="scientific">Nicotiana tabacum</name>
    <name type="common">Common tobacco</name>
    <dbReference type="NCBI Taxonomy" id="4097"/>
    <lineage>
        <taxon>Eukaryota</taxon>
        <taxon>Viridiplantae</taxon>
        <taxon>Streptophyta</taxon>
        <taxon>Embryophyta</taxon>
        <taxon>Tracheophyta</taxon>
        <taxon>Spermatophyta</taxon>
        <taxon>Magnoliopsida</taxon>
        <taxon>eudicotyledons</taxon>
        <taxon>Gunneridae</taxon>
        <taxon>Pentapetalae</taxon>
        <taxon>asterids</taxon>
        <taxon>lamiids</taxon>
        <taxon>Solanales</taxon>
        <taxon>Solanaceae</taxon>
        <taxon>Nicotianoideae</taxon>
        <taxon>Nicotianeae</taxon>
        <taxon>Nicotiana</taxon>
    </lineage>
</organism>
<dbReference type="AlphaFoldDB" id="A0A1S3YJN5"/>
<dbReference type="PROSITE" id="PS50090">
    <property type="entry name" value="MYB_LIKE"/>
    <property type="match status" value="1"/>
</dbReference>
<dbReference type="RefSeq" id="XP_016452320.1">
    <property type="nucleotide sequence ID" value="XM_016596834.2"/>
</dbReference>